<evidence type="ECO:0000313" key="1">
    <source>
        <dbReference type="EMBL" id="GGI16913.1"/>
    </source>
</evidence>
<gene>
    <name evidence="1" type="ORF">GCM10008066_06340</name>
</gene>
<proteinExistence type="predicted"/>
<comment type="caution">
    <text evidence="1">The sequence shown here is derived from an EMBL/GenBank/DDBJ whole genome shotgun (WGS) entry which is preliminary data.</text>
</comment>
<reference evidence="2" key="1">
    <citation type="journal article" date="2019" name="Int. J. Syst. Evol. Microbiol.">
        <title>The Global Catalogue of Microorganisms (GCM) 10K type strain sequencing project: providing services to taxonomists for standard genome sequencing and annotation.</title>
        <authorList>
            <consortium name="The Broad Institute Genomics Platform"/>
            <consortium name="The Broad Institute Genome Sequencing Center for Infectious Disease"/>
            <person name="Wu L."/>
            <person name="Ma J."/>
        </authorList>
    </citation>
    <scope>NUCLEOTIDE SEQUENCE [LARGE SCALE GENOMIC DNA]</scope>
    <source>
        <strain evidence="2">CCM 2767</strain>
    </source>
</reference>
<protein>
    <submittedName>
        <fullName evidence="1">Uncharacterized protein</fullName>
    </submittedName>
</protein>
<organism evidence="1 2">
    <name type="scientific">Oxalicibacterium faecigallinarum</name>
    <dbReference type="NCBI Taxonomy" id="573741"/>
    <lineage>
        <taxon>Bacteria</taxon>
        <taxon>Pseudomonadati</taxon>
        <taxon>Pseudomonadota</taxon>
        <taxon>Betaproteobacteria</taxon>
        <taxon>Burkholderiales</taxon>
        <taxon>Oxalobacteraceae</taxon>
        <taxon>Oxalicibacterium</taxon>
    </lineage>
</organism>
<name>A0A8J3AN90_9BURK</name>
<dbReference type="EMBL" id="BMDI01000001">
    <property type="protein sequence ID" value="GGI16913.1"/>
    <property type="molecule type" value="Genomic_DNA"/>
</dbReference>
<dbReference type="Proteomes" id="UP000642180">
    <property type="component" value="Unassembled WGS sequence"/>
</dbReference>
<sequence length="115" mass="12516">MKKPTLGHIDCPYCAGVQTMRITHDRNNKPFGHCDDCNGQLRVGGNTFREKKFIERYPFAAAKAPEIPVTVTEPEKPVEPVSADKTNQIVSEAIKAPPAKPRSTFAAALNLLGGV</sequence>
<evidence type="ECO:0000313" key="2">
    <source>
        <dbReference type="Proteomes" id="UP000642180"/>
    </source>
</evidence>
<dbReference type="RefSeq" id="WP_188379827.1">
    <property type="nucleotide sequence ID" value="NZ_BMDI01000001.1"/>
</dbReference>
<dbReference type="AlphaFoldDB" id="A0A8J3AN90"/>
<keyword evidence="2" id="KW-1185">Reference proteome</keyword>
<accession>A0A8J3AN90</accession>